<evidence type="ECO:0000313" key="1">
    <source>
        <dbReference type="EMBL" id="KAJ8717072.1"/>
    </source>
</evidence>
<reference evidence="1" key="1">
    <citation type="submission" date="2023-03" db="EMBL/GenBank/DDBJ databases">
        <title>Chromosome-level genomes of two armyworms, Mythimna separata and Mythimna loreyi, provide insights into the biosynthesis and reception of sex pheromones.</title>
        <authorList>
            <person name="Zhao H."/>
        </authorList>
    </citation>
    <scope>NUCLEOTIDE SEQUENCE</scope>
    <source>
        <strain evidence="1">BeijingLab</strain>
    </source>
</reference>
<sequence>MPELEQLCVDILINDLDSTYTCKLIEFAVKHSVKLLLLAVLDRVQSGAIKVTAMRNYLGDSEKCDSNESKDE</sequence>
<accession>A0ACC2QJD1</accession>
<proteinExistence type="predicted"/>
<dbReference type="Proteomes" id="UP001231649">
    <property type="component" value="Chromosome 18"/>
</dbReference>
<organism evidence="1 2">
    <name type="scientific">Mythimna loreyi</name>
    <dbReference type="NCBI Taxonomy" id="667449"/>
    <lineage>
        <taxon>Eukaryota</taxon>
        <taxon>Metazoa</taxon>
        <taxon>Ecdysozoa</taxon>
        <taxon>Arthropoda</taxon>
        <taxon>Hexapoda</taxon>
        <taxon>Insecta</taxon>
        <taxon>Pterygota</taxon>
        <taxon>Neoptera</taxon>
        <taxon>Endopterygota</taxon>
        <taxon>Lepidoptera</taxon>
        <taxon>Glossata</taxon>
        <taxon>Ditrysia</taxon>
        <taxon>Noctuoidea</taxon>
        <taxon>Noctuidae</taxon>
        <taxon>Noctuinae</taxon>
        <taxon>Hadenini</taxon>
        <taxon>Mythimna</taxon>
    </lineage>
</organism>
<name>A0ACC2QJD1_9NEOP</name>
<protein>
    <submittedName>
        <fullName evidence="1">Uncharacterized protein</fullName>
    </submittedName>
</protein>
<comment type="caution">
    <text evidence="1">The sequence shown here is derived from an EMBL/GenBank/DDBJ whole genome shotgun (WGS) entry which is preliminary data.</text>
</comment>
<dbReference type="EMBL" id="CM056794">
    <property type="protein sequence ID" value="KAJ8717072.1"/>
    <property type="molecule type" value="Genomic_DNA"/>
</dbReference>
<evidence type="ECO:0000313" key="2">
    <source>
        <dbReference type="Proteomes" id="UP001231649"/>
    </source>
</evidence>
<keyword evidence="2" id="KW-1185">Reference proteome</keyword>
<gene>
    <name evidence="1" type="ORF">PYW08_005471</name>
</gene>